<reference evidence="3" key="1">
    <citation type="journal article" date="2019" name="Int. J. Syst. Evol. Microbiol.">
        <title>The Global Catalogue of Microorganisms (GCM) 10K type strain sequencing project: providing services to taxonomists for standard genome sequencing and annotation.</title>
        <authorList>
            <consortium name="The Broad Institute Genomics Platform"/>
            <consortium name="The Broad Institute Genome Sequencing Center for Infectious Disease"/>
            <person name="Wu L."/>
            <person name="Ma J."/>
        </authorList>
    </citation>
    <scope>NUCLEOTIDE SEQUENCE [LARGE SCALE GENOMIC DNA]</scope>
    <source>
        <strain evidence="3">KCTC 23299</strain>
    </source>
</reference>
<proteinExistence type="predicted"/>
<evidence type="ECO:0000259" key="1">
    <source>
        <dbReference type="Pfam" id="PF02602"/>
    </source>
</evidence>
<dbReference type="InterPro" id="IPR003754">
    <property type="entry name" value="4pyrrol_synth_uPrphyn_synth"/>
</dbReference>
<dbReference type="PANTHER" id="PTHR12390">
    <property type="entry name" value="UROPORPHYRINOGEN III SYNTHASE"/>
    <property type="match status" value="1"/>
</dbReference>
<dbReference type="Proteomes" id="UP001597511">
    <property type="component" value="Unassembled WGS sequence"/>
</dbReference>
<dbReference type="GO" id="GO:0004852">
    <property type="term" value="F:uroporphyrinogen-III synthase activity"/>
    <property type="evidence" value="ECO:0007669"/>
    <property type="project" value="UniProtKB-EC"/>
</dbReference>
<dbReference type="EMBL" id="JBHUOZ010000001">
    <property type="protein sequence ID" value="MFD2918459.1"/>
    <property type="molecule type" value="Genomic_DNA"/>
</dbReference>
<evidence type="ECO:0000313" key="3">
    <source>
        <dbReference type="Proteomes" id="UP001597511"/>
    </source>
</evidence>
<organism evidence="2 3">
    <name type="scientific">Terrimonas rubra</name>
    <dbReference type="NCBI Taxonomy" id="1035890"/>
    <lineage>
        <taxon>Bacteria</taxon>
        <taxon>Pseudomonadati</taxon>
        <taxon>Bacteroidota</taxon>
        <taxon>Chitinophagia</taxon>
        <taxon>Chitinophagales</taxon>
        <taxon>Chitinophagaceae</taxon>
        <taxon>Terrimonas</taxon>
    </lineage>
</organism>
<sequence length="233" mass="25750">MANNEIKILSTSALPQSLVQEAAMENISITAQAFINIEPVDSIEVQQEIETALLQSAYVIFTSQHAVEIIAAELDGHQPDWRIYCIANKTAKLVEKYFGKESIAGTAAYAEDLADKIIEDGEAEELIFFTGNKHLPTLMDKLDEEGLYVQEIIVYQNTPASVTVDGRFHGILFFSPSAAESFFAANKISRATVLFATGQTTANALQRISTNPVIMAEQTGKEEMIQTVMDYYR</sequence>
<dbReference type="Pfam" id="PF02602">
    <property type="entry name" value="HEM4"/>
    <property type="match status" value="1"/>
</dbReference>
<accession>A0ABW5ZZL5</accession>
<dbReference type="CDD" id="cd06578">
    <property type="entry name" value="HemD"/>
    <property type="match status" value="1"/>
</dbReference>
<gene>
    <name evidence="2" type="ORF">ACFS6H_01985</name>
</gene>
<name>A0ABW5ZZL5_9BACT</name>
<dbReference type="SUPFAM" id="SSF69618">
    <property type="entry name" value="HemD-like"/>
    <property type="match status" value="1"/>
</dbReference>
<feature type="domain" description="Tetrapyrrole biosynthesis uroporphyrinogen III synthase" evidence="1">
    <location>
        <begin position="33"/>
        <end position="226"/>
    </location>
</feature>
<protein>
    <submittedName>
        <fullName evidence="2">Uroporphyrinogen-III synthase</fullName>
        <ecNumber evidence="2">4.2.1.75</ecNumber>
    </submittedName>
</protein>
<dbReference type="InterPro" id="IPR036108">
    <property type="entry name" value="4pyrrol_syn_uPrphyn_synt_sf"/>
</dbReference>
<dbReference type="PANTHER" id="PTHR12390:SF0">
    <property type="entry name" value="UROPORPHYRINOGEN-III SYNTHASE"/>
    <property type="match status" value="1"/>
</dbReference>
<evidence type="ECO:0000313" key="2">
    <source>
        <dbReference type="EMBL" id="MFD2918459.1"/>
    </source>
</evidence>
<dbReference type="EC" id="4.2.1.75" evidence="2"/>
<dbReference type="InterPro" id="IPR039793">
    <property type="entry name" value="UROS/Hem4"/>
</dbReference>
<comment type="caution">
    <text evidence="2">The sequence shown here is derived from an EMBL/GenBank/DDBJ whole genome shotgun (WGS) entry which is preliminary data.</text>
</comment>
<dbReference type="Gene3D" id="3.40.50.10090">
    <property type="match status" value="2"/>
</dbReference>
<keyword evidence="2" id="KW-0456">Lyase</keyword>
<keyword evidence="3" id="KW-1185">Reference proteome</keyword>
<dbReference type="RefSeq" id="WP_386094626.1">
    <property type="nucleotide sequence ID" value="NZ_JBHUOZ010000001.1"/>
</dbReference>